<dbReference type="AlphaFoldDB" id="A0A1C6S8C3"/>
<proteinExistence type="predicted"/>
<evidence type="ECO:0000313" key="2">
    <source>
        <dbReference type="EMBL" id="SCL25726.1"/>
    </source>
</evidence>
<organism evidence="2 3">
    <name type="scientific">Micromonospora rhizosphaerae</name>
    <dbReference type="NCBI Taxonomy" id="568872"/>
    <lineage>
        <taxon>Bacteria</taxon>
        <taxon>Bacillati</taxon>
        <taxon>Actinomycetota</taxon>
        <taxon>Actinomycetes</taxon>
        <taxon>Micromonosporales</taxon>
        <taxon>Micromonosporaceae</taxon>
        <taxon>Micromonospora</taxon>
    </lineage>
</organism>
<dbReference type="Pfam" id="PF14355">
    <property type="entry name" value="Abi_C"/>
    <property type="match status" value="1"/>
</dbReference>
<dbReference type="STRING" id="568872.GA0070624_3165"/>
<gene>
    <name evidence="2" type="ORF">GA0070624_3165</name>
</gene>
<dbReference type="InterPro" id="IPR026001">
    <property type="entry name" value="Abi-like_C"/>
</dbReference>
<sequence>MTTRSLVPAPVRRHFRDLASQTSVLRLIKGMWEDQGFVPSGDPNEETGERRSLWHEYEDNVDWSDPGHVSRVLRVYETVLDGVHEGPIEDTRKLLRRHGFNFDAKGQIRPRIEFAISSAKIPTSLKSLRDPAVILDSFVRIDRALQNDPAQAIGSAKELVEATAKTVLLELGEPFDDKTAKLPALIDQAQRALQVHPQSVAPGPDSSHAIKRILGGLTSIAIGLGELRNEGWGTGHAPATPRVGLLPRHAHLAVGAAQTWCHLMLDTLADPTAPWRAAARRHSHSPV</sequence>
<dbReference type="EMBL" id="FMHV01000002">
    <property type="protein sequence ID" value="SCL25726.1"/>
    <property type="molecule type" value="Genomic_DNA"/>
</dbReference>
<evidence type="ECO:0000313" key="3">
    <source>
        <dbReference type="Proteomes" id="UP000199413"/>
    </source>
</evidence>
<feature type="domain" description="Abortive infection protein-like C-terminal" evidence="1">
    <location>
        <begin position="183"/>
        <end position="266"/>
    </location>
</feature>
<protein>
    <submittedName>
        <fullName evidence="2">Abortive infection C-terminus</fullName>
    </submittedName>
</protein>
<name>A0A1C6S8C3_9ACTN</name>
<evidence type="ECO:0000259" key="1">
    <source>
        <dbReference type="Pfam" id="PF14355"/>
    </source>
</evidence>
<keyword evidence="3" id="KW-1185">Reference proteome</keyword>
<accession>A0A1C6S8C3</accession>
<dbReference type="Proteomes" id="UP000199413">
    <property type="component" value="Unassembled WGS sequence"/>
</dbReference>
<dbReference type="RefSeq" id="WP_218105157.1">
    <property type="nucleotide sequence ID" value="NZ_FMHV01000002.1"/>
</dbReference>
<reference evidence="3" key="1">
    <citation type="submission" date="2016-06" db="EMBL/GenBank/DDBJ databases">
        <authorList>
            <person name="Varghese N."/>
            <person name="Submissions Spin"/>
        </authorList>
    </citation>
    <scope>NUCLEOTIDE SEQUENCE [LARGE SCALE GENOMIC DNA]</scope>
    <source>
        <strain evidence="3">DSM 45431</strain>
    </source>
</reference>